<dbReference type="Gene3D" id="2.60.40.10">
    <property type="entry name" value="Immunoglobulins"/>
    <property type="match status" value="3"/>
</dbReference>
<comment type="caution">
    <text evidence="3">The sequence shown here is derived from an EMBL/GenBank/DDBJ whole genome shotgun (WGS) entry which is preliminary data.</text>
</comment>
<gene>
    <name evidence="3" type="ORF">IFK94_07625</name>
</gene>
<evidence type="ECO:0000259" key="2">
    <source>
        <dbReference type="PROSITE" id="PS50853"/>
    </source>
</evidence>
<reference evidence="3 4" key="1">
    <citation type="submission" date="2020-08" db="EMBL/GenBank/DDBJ databases">
        <title>Acidobacteriota in marine sediments use diverse sulfur dissimilation pathways.</title>
        <authorList>
            <person name="Wasmund K."/>
        </authorList>
    </citation>
    <scope>NUCLEOTIDE SEQUENCE [LARGE SCALE GENOMIC DNA]</scope>
    <source>
        <strain evidence="3">MAG AM4</strain>
    </source>
</reference>
<keyword evidence="1" id="KW-0732">Signal</keyword>
<organism evidence="3 4">
    <name type="scientific">Candidatus Polarisedimenticola svalbardensis</name>
    <dbReference type="NCBI Taxonomy" id="2886004"/>
    <lineage>
        <taxon>Bacteria</taxon>
        <taxon>Pseudomonadati</taxon>
        <taxon>Acidobacteriota</taxon>
        <taxon>Candidatus Polarisedimenticolia</taxon>
        <taxon>Candidatus Polarisedimenticolales</taxon>
        <taxon>Candidatus Polarisedimenticolaceae</taxon>
        <taxon>Candidatus Polarisedimenticola</taxon>
    </lineage>
</organism>
<dbReference type="InterPro" id="IPR013783">
    <property type="entry name" value="Ig-like_fold"/>
</dbReference>
<dbReference type="Proteomes" id="UP000648239">
    <property type="component" value="Unassembled WGS sequence"/>
</dbReference>
<evidence type="ECO:0000256" key="1">
    <source>
        <dbReference type="SAM" id="SignalP"/>
    </source>
</evidence>
<evidence type="ECO:0000313" key="3">
    <source>
        <dbReference type="EMBL" id="MBD3867977.1"/>
    </source>
</evidence>
<dbReference type="EMBL" id="JACXWD010000019">
    <property type="protein sequence ID" value="MBD3867977.1"/>
    <property type="molecule type" value="Genomic_DNA"/>
</dbReference>
<dbReference type="InterPro" id="IPR003961">
    <property type="entry name" value="FN3_dom"/>
</dbReference>
<feature type="chain" id="PRO_5035325524" description="Fibronectin type-III domain-containing protein" evidence="1">
    <location>
        <begin position="28"/>
        <end position="1566"/>
    </location>
</feature>
<feature type="signal peptide" evidence="1">
    <location>
        <begin position="1"/>
        <end position="27"/>
    </location>
</feature>
<accession>A0A8J7CCV3</accession>
<dbReference type="PROSITE" id="PS50853">
    <property type="entry name" value="FN3"/>
    <property type="match status" value="1"/>
</dbReference>
<protein>
    <recommendedName>
        <fullName evidence="2">Fibronectin type-III domain-containing protein</fullName>
    </recommendedName>
</protein>
<proteinExistence type="predicted"/>
<sequence>MKMNHPSFIRSFVCVLAVLALGQIALAFTDGPPEDADLSAFEKQREGGVIGVITVKPDELAPEDALRQGWQQFIADRNGGWKVHLDMRSGLPALVSGRGIAWMAGPEPSIESLQQTARDFMQNHSFLLGDWSGQMAPNLAATVRRGDRVWQLSFRQEIGGVPVEGARFDFHLSQGNMVAFGATRWSEVRTSPVPSLSREEARTRLNAYVGIGPDSPYLDLDAGALLLIPVNPDLSGANRWSGPAGQGYGHRLVWRFAFQDPATDPIWVGEVDAHSGAIFSFYNDTRYERIKGYVSPVSDDGDCANDGCLVPDYPMPFTDYSINGGADLTTGEFGLYECATLGDTIQTNLDGPYIWINDQCGPVSASVTCDGELDLGVSDGINCNVAPGQSAGNTDAARSSFYNIGRVIQKAQFWMPSNTWIRSRLEIRTNVNSTCNATWSGRLNMYRAGNGCGNTGQLQGVVVHEWGHGMDQNDGGGYDNPSEGYADVVAVFENRESCVGRGFRPAQQCSGYGDTCLNCTGIRDMDWDARQDHTPATPSGFNTTYCPGGGGPCGSEVHCAAYVPGESMFDLATRDLPAMGLDADTAWQLAERLFYESRPGSGGNAFNCTLPDSDSCGTTSWYHQLRVQDDDDGDLSNGTPHAAAIFAAFDRHDIACGSAVDAENQNSGSCPSLAAPVVTTRSLTNTVELTWDPVAGASSYRIYRNEHGCDRSQVPLAEVTATTYLDDELANDFPAFYRVEPVGANSACTGTLSACVEASAQPLAGRVKFDQPKYGCSNEIVLQVTDANHSAGTMSIAIWSDSEPTPETVLLVETLAGSGKFIGSLFTTSGPAAADGQLSVADAGTITAEYTDEDDGNGGSNIPVQSSAQADCVFPVISNVGEQNITGSSATVTWTTNEISDSELAWDEGTPPGNMNSGTAGTTDHQVLLTGLAECTLYYYEVRSTDTAGNVAVDDNGGAWYNFETLGDLGQGLQPCHAGQVIILEPVYSCSDTAVIRVTDLDLNQDTGSSESVVVSVTGSTEPGGEVLTLTETGPNTAVFSGTISTATGTPATDGTLQAADGDLMTATYLDSDDGSGNPATSFDTAVLDCAGPAITKLNVNSLTNSRATFSWETDELADRLIEWGTTPALGEVATRAPLRITHDLPISRFHLCEPIWFRVSSTDSYGNTTVADNNGQPFLFSTWDIPGLYVLEDFENGTAGWTLEGEWEIDIPQGGGGSSGNSDPIVAYNNDKVLGHDLTGLGTNPYDYESLVNESAHSPVYDGTTWTNTVLIYQRRLNNGFGDEAALWFTADGVGRPAFRSQGEVTSESSFQAETVDLSNFLDGAATVQLEFQQASNGQDAYSGWNVDDIIFKDGSLPDFGECGSCATPPSFAGAVSAVDNDACGSSGVTVSWEQAVAWGSGGVGSYALYRDTAPGFIPSAGNLIASGLTTLSYNDLTAPNDTVLYYLVRAESDETCGSGPNNSGAIDGNDRTVQVSETTTQAVPAAIDSLRLDLVGDAHVRLDWDAVPAATGYRVYRSLSADPATFGLLGDAGGILYEDIGSGVGAGNYYYQVRGVNACGQEGD</sequence>
<evidence type="ECO:0000313" key="4">
    <source>
        <dbReference type="Proteomes" id="UP000648239"/>
    </source>
</evidence>
<dbReference type="SUPFAM" id="SSF55486">
    <property type="entry name" value="Metalloproteases ('zincins'), catalytic domain"/>
    <property type="match status" value="1"/>
</dbReference>
<feature type="domain" description="Fibronectin type-III" evidence="2">
    <location>
        <begin position="876"/>
        <end position="968"/>
    </location>
</feature>
<name>A0A8J7CCV3_9BACT</name>